<dbReference type="FunFam" id="3.10.180.10:FF:000034">
    <property type="entry name" value="Glyoxalase/Bleomycin resistance protein/Dihydroxybiphenyl dioxygenase"/>
    <property type="match status" value="1"/>
</dbReference>
<dbReference type="EMBL" id="LJZO01000005">
    <property type="protein sequence ID" value="ROW02176.1"/>
    <property type="molecule type" value="Genomic_DNA"/>
</dbReference>
<evidence type="ECO:0000259" key="4">
    <source>
        <dbReference type="PROSITE" id="PS51819"/>
    </source>
</evidence>
<dbReference type="GO" id="GO:0004493">
    <property type="term" value="F:methylmalonyl-CoA epimerase activity"/>
    <property type="evidence" value="ECO:0007669"/>
    <property type="project" value="TreeGrafter"/>
</dbReference>
<dbReference type="OrthoDB" id="3360610at2759"/>
<keyword evidence="3" id="KW-1133">Transmembrane helix</keyword>
<dbReference type="InterPro" id="IPR051785">
    <property type="entry name" value="MMCE/EMCE_epimerase"/>
</dbReference>
<evidence type="ECO:0000313" key="6">
    <source>
        <dbReference type="Proteomes" id="UP000284375"/>
    </source>
</evidence>
<protein>
    <recommendedName>
        <fullName evidence="4">VOC domain-containing protein</fullName>
    </recommendedName>
</protein>
<dbReference type="GO" id="GO:0046491">
    <property type="term" value="P:L-methylmalonyl-CoA metabolic process"/>
    <property type="evidence" value="ECO:0007669"/>
    <property type="project" value="TreeGrafter"/>
</dbReference>
<evidence type="ECO:0000313" key="5">
    <source>
        <dbReference type="EMBL" id="ROW02176.1"/>
    </source>
</evidence>
<dbReference type="Pfam" id="PF00903">
    <property type="entry name" value="Glyoxalase"/>
    <property type="match status" value="1"/>
</dbReference>
<sequence>MASNDAPEKIRLHHISHVYYKYKPEAIDAARLFMEDFGFFEAKRAGPKTYYRGYGREPFVICVEAATETEFGGAAFVVDNLEELERASKILPKEAKATDVYELTDAPGGGKCVTLYDPVDGFPMHLVYGQELVEPLDPQFPEVKPNFPEKQYRHVNEFQRFQKRPTPVHKLGHYGMCVTNFKKSYEFYSKYFNFYPSELVHNGSGEDETVFFRLNRGSEKVDHHTFFFFEGPKSHVHHSSFETHDFDSQVLGHDWLRHKGYENCWGVGRHIMGSQIFDYWFDPSRFILEHYVDGDLLDDTYPTQRSRASPDSLHVWGPDLPSTARRRIPPPADVQATAQEAGIIHCLHAPVIEELVQSTGLPDLEEDGDNDGVTVVDVSTDDPPGGHRDDDDSPGPPRPNGTGTKVAIAFGAIGAIGLIVALIWAAILIRRRRRRHGLDEANPRDYPSRICQHPRFKYNFNIPPFPRLPFSFASPLVRFTQPDPKATPRQQMASPSKPARVSGHRNAPPDSSNLNENPQAADRTNGGEIDTVPRGWLDEKRHDPGYPLPLLDPEPVHQARIRRSVVSWFKRSSKHHPLRLNPLQRKSSLASATSSLTEENLMSRTGSMATTSRADMGYHTDSRESVVAEGSRSDSRDILDELPPMSDLGLQGMYTNDPPTTPALAGSAAVPIVTAPPAAFTREDARAYYRSMWAESSAGNTERMSAMSSWTDSTMRTSTHGGAGRESIEQAGLSPPPGHANSYDFQIISQTPVSSVTTPAMWTCNTSGGPGTPTRNREESYAVYEQRQEGNPNQ</sequence>
<evidence type="ECO:0000256" key="1">
    <source>
        <dbReference type="ARBA" id="ARBA00022723"/>
    </source>
</evidence>
<dbReference type="GO" id="GO:0046872">
    <property type="term" value="F:metal ion binding"/>
    <property type="evidence" value="ECO:0007669"/>
    <property type="project" value="UniProtKB-KW"/>
</dbReference>
<feature type="region of interest" description="Disordered" evidence="2">
    <location>
        <begin position="620"/>
        <end position="644"/>
    </location>
</feature>
<dbReference type="InterPro" id="IPR004360">
    <property type="entry name" value="Glyas_Fos-R_dOase_dom"/>
</dbReference>
<dbReference type="FunFam" id="3.10.180.10:FF:000039">
    <property type="entry name" value="Trihydroxytoluene oxygenase (AFU_orthologue AFUA_8G02470)"/>
    <property type="match status" value="1"/>
</dbReference>
<keyword evidence="1" id="KW-0479">Metal-binding</keyword>
<keyword evidence="6" id="KW-1185">Reference proteome</keyword>
<dbReference type="CDD" id="cd07257">
    <property type="entry name" value="THT_oxygenase_C"/>
    <property type="match status" value="1"/>
</dbReference>
<feature type="compositionally biased region" description="Low complexity" evidence="2">
    <location>
        <begin position="587"/>
        <end position="599"/>
    </location>
</feature>
<dbReference type="InterPro" id="IPR029068">
    <property type="entry name" value="Glyas_Bleomycin-R_OHBP_Dase"/>
</dbReference>
<dbReference type="PANTHER" id="PTHR43048">
    <property type="entry name" value="METHYLMALONYL-COA EPIMERASE"/>
    <property type="match status" value="1"/>
</dbReference>
<evidence type="ECO:0000256" key="3">
    <source>
        <dbReference type="SAM" id="Phobius"/>
    </source>
</evidence>
<accession>A0A423WG49</accession>
<feature type="transmembrane region" description="Helical" evidence="3">
    <location>
        <begin position="406"/>
        <end position="429"/>
    </location>
</feature>
<proteinExistence type="predicted"/>
<name>A0A423WG49_CYTCH</name>
<dbReference type="PROSITE" id="PS51819">
    <property type="entry name" value="VOC"/>
    <property type="match status" value="1"/>
</dbReference>
<reference evidence="5 6" key="1">
    <citation type="submission" date="2015-09" db="EMBL/GenBank/DDBJ databases">
        <title>Host preference determinants of Valsa canker pathogens revealed by comparative genomics.</title>
        <authorList>
            <person name="Yin Z."/>
            <person name="Huang L."/>
        </authorList>
    </citation>
    <scope>NUCLEOTIDE SEQUENCE [LARGE SCALE GENOMIC DNA]</scope>
    <source>
        <strain evidence="5 6">YSFL</strain>
    </source>
</reference>
<feature type="region of interest" description="Disordered" evidence="2">
    <location>
        <begin position="712"/>
        <end position="739"/>
    </location>
</feature>
<keyword evidence="3" id="KW-0472">Membrane</keyword>
<dbReference type="PANTHER" id="PTHR43048:SF3">
    <property type="entry name" value="METHYLMALONYL-COA EPIMERASE, MITOCHONDRIAL"/>
    <property type="match status" value="1"/>
</dbReference>
<feature type="region of interest" description="Disordered" evidence="2">
    <location>
        <begin position="479"/>
        <end position="540"/>
    </location>
</feature>
<dbReference type="SUPFAM" id="SSF54593">
    <property type="entry name" value="Glyoxalase/Bleomycin resistance protein/Dihydroxybiphenyl dioxygenase"/>
    <property type="match status" value="1"/>
</dbReference>
<dbReference type="Proteomes" id="UP000284375">
    <property type="component" value="Unassembled WGS sequence"/>
</dbReference>
<evidence type="ECO:0000256" key="2">
    <source>
        <dbReference type="SAM" id="MobiDB-lite"/>
    </source>
</evidence>
<organism evidence="5 6">
    <name type="scientific">Cytospora chrysosperma</name>
    <name type="common">Cytospora canker fungus</name>
    <name type="synonym">Sphaeria chrysosperma</name>
    <dbReference type="NCBI Taxonomy" id="252740"/>
    <lineage>
        <taxon>Eukaryota</taxon>
        <taxon>Fungi</taxon>
        <taxon>Dikarya</taxon>
        <taxon>Ascomycota</taxon>
        <taxon>Pezizomycotina</taxon>
        <taxon>Sordariomycetes</taxon>
        <taxon>Sordariomycetidae</taxon>
        <taxon>Diaporthales</taxon>
        <taxon>Cytosporaceae</taxon>
        <taxon>Cytospora</taxon>
    </lineage>
</organism>
<dbReference type="GO" id="GO:0005739">
    <property type="term" value="C:mitochondrion"/>
    <property type="evidence" value="ECO:0007669"/>
    <property type="project" value="TreeGrafter"/>
</dbReference>
<dbReference type="Gene3D" id="3.10.180.10">
    <property type="entry name" value="2,3-Dihydroxybiphenyl 1,2-Dioxygenase, domain 1"/>
    <property type="match status" value="2"/>
</dbReference>
<feature type="region of interest" description="Disordered" evidence="2">
    <location>
        <begin position="361"/>
        <end position="403"/>
    </location>
</feature>
<dbReference type="AlphaFoldDB" id="A0A423WG49"/>
<feature type="domain" description="VOC" evidence="4">
    <location>
        <begin position="170"/>
        <end position="293"/>
    </location>
</feature>
<gene>
    <name evidence="5" type="ORF">VSDG_02322</name>
</gene>
<dbReference type="InterPro" id="IPR037523">
    <property type="entry name" value="VOC_core"/>
</dbReference>
<feature type="compositionally biased region" description="Low complexity" evidence="2">
    <location>
        <begin position="371"/>
        <end position="383"/>
    </location>
</feature>
<comment type="caution">
    <text evidence="5">The sequence shown here is derived from an EMBL/GenBank/DDBJ whole genome shotgun (WGS) entry which is preliminary data.</text>
</comment>
<keyword evidence="3" id="KW-0812">Transmembrane</keyword>
<feature type="compositionally biased region" description="Basic and acidic residues" evidence="2">
    <location>
        <begin position="620"/>
        <end position="639"/>
    </location>
</feature>
<feature type="region of interest" description="Disordered" evidence="2">
    <location>
        <begin position="584"/>
        <end position="605"/>
    </location>
</feature>
<feature type="compositionally biased region" description="Polar residues" evidence="2">
    <location>
        <begin position="509"/>
        <end position="518"/>
    </location>
</feature>
<feature type="region of interest" description="Disordered" evidence="2">
    <location>
        <begin position="759"/>
        <end position="794"/>
    </location>
</feature>